<feature type="region of interest" description="Disordered" evidence="2">
    <location>
        <begin position="392"/>
        <end position="438"/>
    </location>
</feature>
<reference evidence="3 4" key="1">
    <citation type="submission" date="2017-12" db="EMBL/GenBank/DDBJ databases">
        <title>Integrating genomic resources of turbot (Scophthalmus maximus) in depth evaluation of genetic and physical mapping variation across individuals.</title>
        <authorList>
            <person name="Martinez P."/>
        </authorList>
    </citation>
    <scope>NUCLEOTIDE SEQUENCE [LARGE SCALE GENOMIC DNA]</scope>
</reference>
<proteinExistence type="predicted"/>
<dbReference type="InterPro" id="IPR042849">
    <property type="entry name" value="ARHGEF33"/>
</dbReference>
<feature type="region of interest" description="Disordered" evidence="2">
    <location>
        <begin position="453"/>
        <end position="666"/>
    </location>
</feature>
<protein>
    <recommendedName>
        <fullName evidence="5">DH domain-containing protein</fullName>
    </recommendedName>
</protein>
<feature type="compositionally biased region" description="Acidic residues" evidence="2">
    <location>
        <begin position="527"/>
        <end position="546"/>
    </location>
</feature>
<dbReference type="SUPFAM" id="SSF48065">
    <property type="entry name" value="DBL homology domain (DH-domain)"/>
    <property type="match status" value="1"/>
</dbReference>
<dbReference type="Gene3D" id="1.20.900.10">
    <property type="entry name" value="Dbl homology (DH) domain"/>
    <property type="match status" value="1"/>
</dbReference>
<feature type="compositionally biased region" description="Basic and acidic residues" evidence="2">
    <location>
        <begin position="601"/>
        <end position="612"/>
    </location>
</feature>
<keyword evidence="1" id="KW-0175">Coiled coil</keyword>
<dbReference type="Proteomes" id="UP000246464">
    <property type="component" value="Chromosome 17"/>
</dbReference>
<feature type="compositionally biased region" description="Acidic residues" evidence="2">
    <location>
        <begin position="492"/>
        <end position="501"/>
    </location>
</feature>
<evidence type="ECO:0008006" key="5">
    <source>
        <dbReference type="Google" id="ProtNLM"/>
    </source>
</evidence>
<dbReference type="InterPro" id="IPR035899">
    <property type="entry name" value="DBL_dom_sf"/>
</dbReference>
<keyword evidence="4" id="KW-1185">Reference proteome</keyword>
<feature type="region of interest" description="Disordered" evidence="2">
    <location>
        <begin position="118"/>
        <end position="155"/>
    </location>
</feature>
<evidence type="ECO:0000256" key="1">
    <source>
        <dbReference type="SAM" id="Coils"/>
    </source>
</evidence>
<dbReference type="AlphaFoldDB" id="A0A2U9CHP7"/>
<evidence type="ECO:0000256" key="2">
    <source>
        <dbReference type="SAM" id="MobiDB-lite"/>
    </source>
</evidence>
<feature type="compositionally biased region" description="Basic and acidic residues" evidence="2">
    <location>
        <begin position="426"/>
        <end position="437"/>
    </location>
</feature>
<dbReference type="PANTHER" id="PTHR46944:SF1">
    <property type="entry name" value="RHO GUANINE NUCLEOTIDE EXCHANGE FACTOR 33"/>
    <property type="match status" value="1"/>
</dbReference>
<feature type="compositionally biased region" description="Polar residues" evidence="2">
    <location>
        <begin position="458"/>
        <end position="472"/>
    </location>
</feature>
<feature type="compositionally biased region" description="Polar residues" evidence="2">
    <location>
        <begin position="621"/>
        <end position="633"/>
    </location>
</feature>
<feature type="compositionally biased region" description="Basic and acidic residues" evidence="2">
    <location>
        <begin position="397"/>
        <end position="412"/>
    </location>
</feature>
<accession>A0A2U9CHP7</accession>
<dbReference type="PANTHER" id="PTHR46944">
    <property type="entry name" value="RHO GUANINE NUCLEOTIDE EXCHANGE FACTOR 33"/>
    <property type="match status" value="1"/>
</dbReference>
<organism evidence="3 4">
    <name type="scientific">Scophthalmus maximus</name>
    <name type="common">Turbot</name>
    <name type="synonym">Psetta maxima</name>
    <dbReference type="NCBI Taxonomy" id="52904"/>
    <lineage>
        <taxon>Eukaryota</taxon>
        <taxon>Metazoa</taxon>
        <taxon>Chordata</taxon>
        <taxon>Craniata</taxon>
        <taxon>Vertebrata</taxon>
        <taxon>Euteleostomi</taxon>
        <taxon>Actinopterygii</taxon>
        <taxon>Neopterygii</taxon>
        <taxon>Teleostei</taxon>
        <taxon>Neoteleostei</taxon>
        <taxon>Acanthomorphata</taxon>
        <taxon>Carangaria</taxon>
        <taxon>Pleuronectiformes</taxon>
        <taxon>Pleuronectoidei</taxon>
        <taxon>Scophthalmidae</taxon>
        <taxon>Scophthalmus</taxon>
    </lineage>
</organism>
<evidence type="ECO:0000313" key="4">
    <source>
        <dbReference type="Proteomes" id="UP000246464"/>
    </source>
</evidence>
<evidence type="ECO:0000313" key="3">
    <source>
        <dbReference type="EMBL" id="AWP16121.1"/>
    </source>
</evidence>
<feature type="compositionally biased region" description="Polar residues" evidence="2">
    <location>
        <begin position="503"/>
        <end position="513"/>
    </location>
</feature>
<sequence>MDNKRHTFIDSMILLTPKKNKKQTNLLLSCLVDESKIPDVHMFLLKLQCMVSELKTGFTSALMELSQIQHGDTFLREELEENRRSCQKKALRLEALVESLREELGVMQCHIVQLHSNTQKAQQDGKSSTSKHRKSREAAAEATAGRSRRECECSSTPPVACLSRGKLLLHCFLQGLKAGLSEGTGTLRLKRPASLNVSSSLCRRSTSGGDAAAALGVGVRLHLEPALRQIQDAARSPDDRGAVVSDEQIPRLIRLQTYQKFVEQLLQRHLLFRNTLQERLSAEHWKSLVGDILVQLIGQNDGGHTETEEMKLLSLLLAPVSRIHSYLTHIQSLLQWTGKEHPDCSLLLGTERALRGTLSRCHVILEEDVRWGEGGGQSSCSEAVAGASSSESANCCSRDEQSRESQGARDESSSAAHSPVRRRKGCERGRQPARDCGHASCCCRSLLTPDAAGRGENSDSGQGTFSQPTGRGTTELDAALEGRSLEGRSLEDGETDPDDTSAFDFSSVTSCSPDGTLRRDTPGSNSGEDEEDEEDEEEEEEEEEDSQVPVLLKPSYSHQQQQQQQQQSSPRERTVCLRWQIPRSTPHPPLRTAAGSSHGKRLVDSAPEKENRQGFVPIQAPTRQNFHNFNPSRENLRPGPAQQRGNPTAATLWDDSEDSEGPCSTV</sequence>
<feature type="coiled-coil region" evidence="1">
    <location>
        <begin position="76"/>
        <end position="103"/>
    </location>
</feature>
<feature type="compositionally biased region" description="Polar residues" evidence="2">
    <location>
        <begin position="118"/>
        <end position="128"/>
    </location>
</feature>
<dbReference type="EMBL" id="CP026259">
    <property type="protein sequence ID" value="AWP16121.1"/>
    <property type="molecule type" value="Genomic_DNA"/>
</dbReference>
<gene>
    <name evidence="3" type="ORF">SMAX5B_009077</name>
</gene>
<name>A0A2U9CHP7_SCOMX</name>